<evidence type="ECO:0000256" key="1">
    <source>
        <dbReference type="SAM" id="SignalP"/>
    </source>
</evidence>
<feature type="chain" id="PRO_5040219493" evidence="1">
    <location>
        <begin position="21"/>
        <end position="105"/>
    </location>
</feature>
<dbReference type="AlphaFoldDB" id="A0A9P4UD91"/>
<dbReference type="EMBL" id="MU001500">
    <property type="protein sequence ID" value="KAF2444937.1"/>
    <property type="molecule type" value="Genomic_DNA"/>
</dbReference>
<organism evidence="2 3">
    <name type="scientific">Karstenula rhodostoma CBS 690.94</name>
    <dbReference type="NCBI Taxonomy" id="1392251"/>
    <lineage>
        <taxon>Eukaryota</taxon>
        <taxon>Fungi</taxon>
        <taxon>Dikarya</taxon>
        <taxon>Ascomycota</taxon>
        <taxon>Pezizomycotina</taxon>
        <taxon>Dothideomycetes</taxon>
        <taxon>Pleosporomycetidae</taxon>
        <taxon>Pleosporales</taxon>
        <taxon>Massarineae</taxon>
        <taxon>Didymosphaeriaceae</taxon>
        <taxon>Karstenula</taxon>
    </lineage>
</organism>
<reference evidence="2" key="1">
    <citation type="journal article" date="2020" name="Stud. Mycol.">
        <title>101 Dothideomycetes genomes: a test case for predicting lifestyles and emergence of pathogens.</title>
        <authorList>
            <person name="Haridas S."/>
            <person name="Albert R."/>
            <person name="Binder M."/>
            <person name="Bloem J."/>
            <person name="Labutti K."/>
            <person name="Salamov A."/>
            <person name="Andreopoulos B."/>
            <person name="Baker S."/>
            <person name="Barry K."/>
            <person name="Bills G."/>
            <person name="Bluhm B."/>
            <person name="Cannon C."/>
            <person name="Castanera R."/>
            <person name="Culley D."/>
            <person name="Daum C."/>
            <person name="Ezra D."/>
            <person name="Gonzalez J."/>
            <person name="Henrissat B."/>
            <person name="Kuo A."/>
            <person name="Liang C."/>
            <person name="Lipzen A."/>
            <person name="Lutzoni F."/>
            <person name="Magnuson J."/>
            <person name="Mondo S."/>
            <person name="Nolan M."/>
            <person name="Ohm R."/>
            <person name="Pangilinan J."/>
            <person name="Park H.-J."/>
            <person name="Ramirez L."/>
            <person name="Alfaro M."/>
            <person name="Sun H."/>
            <person name="Tritt A."/>
            <person name="Yoshinaga Y."/>
            <person name="Zwiers L.-H."/>
            <person name="Turgeon B."/>
            <person name="Goodwin S."/>
            <person name="Spatafora J."/>
            <person name="Crous P."/>
            <person name="Grigoriev I."/>
        </authorList>
    </citation>
    <scope>NUCLEOTIDE SEQUENCE</scope>
    <source>
        <strain evidence="2">CBS 690.94</strain>
    </source>
</reference>
<accession>A0A9P4UD91</accession>
<keyword evidence="1" id="KW-0732">Signal</keyword>
<dbReference type="Proteomes" id="UP000799764">
    <property type="component" value="Unassembled WGS sequence"/>
</dbReference>
<comment type="caution">
    <text evidence="2">The sequence shown here is derived from an EMBL/GenBank/DDBJ whole genome shotgun (WGS) entry which is preliminary data.</text>
</comment>
<sequence>MHFTTTFFTLLLATLASTTAIPDANANPSNDIIARFPSDLVSSATTALVDRSNELAARDCNCGREFSCSKSVTECCKSTGGYGMCKTDIHRCKCGTRCNPLQCRW</sequence>
<dbReference type="OrthoDB" id="3759583at2759"/>
<feature type="signal peptide" evidence="1">
    <location>
        <begin position="1"/>
        <end position="20"/>
    </location>
</feature>
<evidence type="ECO:0000313" key="3">
    <source>
        <dbReference type="Proteomes" id="UP000799764"/>
    </source>
</evidence>
<proteinExistence type="predicted"/>
<gene>
    <name evidence="2" type="ORF">P171DRAFT_443873</name>
</gene>
<name>A0A9P4UD91_9PLEO</name>
<evidence type="ECO:0000313" key="2">
    <source>
        <dbReference type="EMBL" id="KAF2444937.1"/>
    </source>
</evidence>
<protein>
    <submittedName>
        <fullName evidence="2">Uncharacterized protein</fullName>
    </submittedName>
</protein>
<keyword evidence="3" id="KW-1185">Reference proteome</keyword>